<dbReference type="RefSeq" id="WP_168004175.1">
    <property type="nucleotide sequence ID" value="NZ_JAATEO010000066.1"/>
</dbReference>
<evidence type="ECO:0000313" key="2">
    <source>
        <dbReference type="Proteomes" id="UP000783871"/>
    </source>
</evidence>
<dbReference type="EMBL" id="JAATEO010000066">
    <property type="protein sequence ID" value="NJP35869.1"/>
    <property type="molecule type" value="Genomic_DNA"/>
</dbReference>
<dbReference type="Proteomes" id="UP000783871">
    <property type="component" value="Unassembled WGS sequence"/>
</dbReference>
<organism evidence="1 2">
    <name type="scientific">Micromonospora thermarum</name>
    <dbReference type="NCBI Taxonomy" id="2720024"/>
    <lineage>
        <taxon>Bacteria</taxon>
        <taxon>Bacillati</taxon>
        <taxon>Actinomycetota</taxon>
        <taxon>Actinomycetes</taxon>
        <taxon>Micromonosporales</taxon>
        <taxon>Micromonosporaceae</taxon>
        <taxon>Micromonospora</taxon>
    </lineage>
</organism>
<name>A0ABX0ZH39_9ACTN</name>
<comment type="caution">
    <text evidence="1">The sequence shown here is derived from an EMBL/GenBank/DDBJ whole genome shotgun (WGS) entry which is preliminary data.</text>
</comment>
<evidence type="ECO:0000313" key="1">
    <source>
        <dbReference type="EMBL" id="NJP35869.1"/>
    </source>
</evidence>
<keyword evidence="2" id="KW-1185">Reference proteome</keyword>
<sequence length="156" mass="16948">MARRNAGAQEMGATLARRKRRLRLAAMSVAAMSLAAAGALVPASPASARPHDCSLSVKISKDPGSMYARADVNCRNKEHFAIRISIYRDDWHGNSSVASRYKGFHASGYTYLSTSEPCSDVDPKKKYHAIAKLYDTRFGPAVEVKDVKSTTVSGHC</sequence>
<reference evidence="1 2" key="1">
    <citation type="submission" date="2020-03" db="EMBL/GenBank/DDBJ databases">
        <title>WGS of actinomycetes isolated from Thailand.</title>
        <authorList>
            <person name="Thawai C."/>
        </authorList>
    </citation>
    <scope>NUCLEOTIDE SEQUENCE [LARGE SCALE GENOMIC DNA]</scope>
    <source>
        <strain evidence="1 2">HSS6-12</strain>
    </source>
</reference>
<accession>A0ABX0ZH39</accession>
<gene>
    <name evidence="1" type="ORF">HCJ94_28925</name>
</gene>
<proteinExistence type="predicted"/>
<protein>
    <recommendedName>
        <fullName evidence="3">Secreted protein</fullName>
    </recommendedName>
</protein>
<evidence type="ECO:0008006" key="3">
    <source>
        <dbReference type="Google" id="ProtNLM"/>
    </source>
</evidence>